<keyword evidence="3" id="KW-0560">Oxidoreductase</keyword>
<feature type="chain" id="PRO_5032601967" description="NADP-dependent oxidoreductase domain-containing protein" evidence="7">
    <location>
        <begin position="17"/>
        <end position="339"/>
    </location>
</feature>
<dbReference type="InterPro" id="IPR023210">
    <property type="entry name" value="NADP_OxRdtase_dom"/>
</dbReference>
<dbReference type="PANTHER" id="PTHR43827">
    <property type="entry name" value="2,5-DIKETO-D-GLUCONIC ACID REDUCTASE"/>
    <property type="match status" value="1"/>
</dbReference>
<evidence type="ECO:0000256" key="4">
    <source>
        <dbReference type="PIRSR" id="PIRSR000097-1"/>
    </source>
</evidence>
<comment type="similarity">
    <text evidence="1">Belongs to the aldo/keto reductase family.</text>
</comment>
<feature type="active site" description="Proton donor" evidence="4">
    <location>
        <position position="79"/>
    </location>
</feature>
<dbReference type="Gene3D" id="3.20.20.100">
    <property type="entry name" value="NADP-dependent oxidoreductase domain"/>
    <property type="match status" value="1"/>
</dbReference>
<comment type="caution">
    <text evidence="9">The sequence shown here is derived from an EMBL/GenBank/DDBJ whole genome shotgun (WGS) entry which is preliminary data.</text>
</comment>
<proteinExistence type="inferred from homology"/>
<evidence type="ECO:0000256" key="7">
    <source>
        <dbReference type="SAM" id="SignalP"/>
    </source>
</evidence>
<dbReference type="GO" id="GO:0016616">
    <property type="term" value="F:oxidoreductase activity, acting on the CH-OH group of donors, NAD or NADP as acceptor"/>
    <property type="evidence" value="ECO:0007669"/>
    <property type="project" value="UniProtKB-ARBA"/>
</dbReference>
<feature type="domain" description="NADP-dependent oxidoreductase" evidence="8">
    <location>
        <begin position="37"/>
        <end position="304"/>
    </location>
</feature>
<gene>
    <name evidence="9" type="ORF">PMACD_LOCUS73</name>
</gene>
<dbReference type="Proteomes" id="UP000663880">
    <property type="component" value="Unassembled WGS sequence"/>
</dbReference>
<accession>A0A821KX04</accession>
<dbReference type="AlphaFoldDB" id="A0A821KX04"/>
<dbReference type="PANTHER" id="PTHR43827:SF3">
    <property type="entry name" value="NADP-DEPENDENT OXIDOREDUCTASE DOMAIN-CONTAINING PROTEIN"/>
    <property type="match status" value="1"/>
</dbReference>
<feature type="signal peptide" evidence="7">
    <location>
        <begin position="1"/>
        <end position="16"/>
    </location>
</feature>
<organism evidence="9 10">
    <name type="scientific">Pieris macdunnoughi</name>
    <dbReference type="NCBI Taxonomy" id="345717"/>
    <lineage>
        <taxon>Eukaryota</taxon>
        <taxon>Metazoa</taxon>
        <taxon>Ecdysozoa</taxon>
        <taxon>Arthropoda</taxon>
        <taxon>Hexapoda</taxon>
        <taxon>Insecta</taxon>
        <taxon>Pterygota</taxon>
        <taxon>Neoptera</taxon>
        <taxon>Endopterygota</taxon>
        <taxon>Lepidoptera</taxon>
        <taxon>Glossata</taxon>
        <taxon>Ditrysia</taxon>
        <taxon>Papilionoidea</taxon>
        <taxon>Pieridae</taxon>
        <taxon>Pierinae</taxon>
        <taxon>Pieris</taxon>
    </lineage>
</organism>
<evidence type="ECO:0000259" key="8">
    <source>
        <dbReference type="Pfam" id="PF00248"/>
    </source>
</evidence>
<evidence type="ECO:0000256" key="1">
    <source>
        <dbReference type="ARBA" id="ARBA00007905"/>
    </source>
</evidence>
<feature type="site" description="Lowers pKa of active site Tyr" evidence="6">
    <location>
        <position position="104"/>
    </location>
</feature>
<dbReference type="FunFam" id="3.20.20.100:FF:000002">
    <property type="entry name" value="2,5-diketo-D-gluconic acid reductase A"/>
    <property type="match status" value="1"/>
</dbReference>
<keyword evidence="10" id="KW-1185">Reference proteome</keyword>
<dbReference type="EMBL" id="CAJOBZ010000001">
    <property type="protein sequence ID" value="CAF4741915.1"/>
    <property type="molecule type" value="Genomic_DNA"/>
</dbReference>
<sequence length="339" mass="38762">MFLAVLILLNFNYIICDTDGGKAPRIPLNDGNLMPAIGLGTFLGFDENGQKQVGDEEVERPVTWALNAGYRMIDTASAYHNEEQVGKGILKSNVPREQVFIVTKLGLNEQRDVLQSLRGSLKRLNTSYVDLYLIHNPVALKPDHSGFDIIDYLDTWKGMEEAKRLGLAKSIGISNFNISQMERLLSNCEIRPAVLQVEVNLNLAQNKLQEFTKRENIAVMAYTPFGSLFDKTGVPPPPRIDDATMVELAKKYKKKVPQIALRYLVQRGISPIPKSVRKEKIEENIDIFDFELTEPDMITLTQFNKNYRVVWPSFWQEHPYYPFERKENPDNDLFKPKPK</sequence>
<protein>
    <recommendedName>
        <fullName evidence="8">NADP-dependent oxidoreductase domain-containing protein</fullName>
    </recommendedName>
</protein>
<dbReference type="OrthoDB" id="416253at2759"/>
<evidence type="ECO:0000256" key="2">
    <source>
        <dbReference type="ARBA" id="ARBA00022857"/>
    </source>
</evidence>
<evidence type="ECO:0000256" key="6">
    <source>
        <dbReference type="PIRSR" id="PIRSR000097-3"/>
    </source>
</evidence>
<dbReference type="InterPro" id="IPR020471">
    <property type="entry name" value="AKR"/>
</dbReference>
<name>A0A821KX04_9NEOP</name>
<evidence type="ECO:0000256" key="5">
    <source>
        <dbReference type="PIRSR" id="PIRSR000097-2"/>
    </source>
</evidence>
<evidence type="ECO:0000256" key="3">
    <source>
        <dbReference type="ARBA" id="ARBA00023002"/>
    </source>
</evidence>
<feature type="binding site" evidence="5">
    <location>
        <position position="135"/>
    </location>
    <ligand>
        <name>substrate</name>
    </ligand>
</feature>
<dbReference type="PIRSF" id="PIRSF000097">
    <property type="entry name" value="AKR"/>
    <property type="match status" value="1"/>
</dbReference>
<keyword evidence="2" id="KW-0521">NADP</keyword>
<dbReference type="InterPro" id="IPR018170">
    <property type="entry name" value="Aldo/ket_reductase_CS"/>
</dbReference>
<reference evidence="9" key="1">
    <citation type="submission" date="2021-02" db="EMBL/GenBank/DDBJ databases">
        <authorList>
            <person name="Steward A R."/>
        </authorList>
    </citation>
    <scope>NUCLEOTIDE SEQUENCE</scope>
</reference>
<dbReference type="SUPFAM" id="SSF51430">
    <property type="entry name" value="NAD(P)-linked oxidoreductase"/>
    <property type="match status" value="1"/>
</dbReference>
<dbReference type="PRINTS" id="PR00069">
    <property type="entry name" value="ALDKETRDTASE"/>
</dbReference>
<keyword evidence="7" id="KW-0732">Signal</keyword>
<evidence type="ECO:0000313" key="9">
    <source>
        <dbReference type="EMBL" id="CAF4741915.1"/>
    </source>
</evidence>
<dbReference type="PROSITE" id="PS00062">
    <property type="entry name" value="ALDOKETO_REDUCTASE_2"/>
    <property type="match status" value="1"/>
</dbReference>
<evidence type="ECO:0000313" key="10">
    <source>
        <dbReference type="Proteomes" id="UP000663880"/>
    </source>
</evidence>
<dbReference type="InterPro" id="IPR036812">
    <property type="entry name" value="NAD(P)_OxRdtase_dom_sf"/>
</dbReference>
<dbReference type="Pfam" id="PF00248">
    <property type="entry name" value="Aldo_ket_red"/>
    <property type="match status" value="1"/>
</dbReference>